<organism evidence="1">
    <name type="scientific">Arundo donax</name>
    <name type="common">Giant reed</name>
    <name type="synonym">Donax arundinaceus</name>
    <dbReference type="NCBI Taxonomy" id="35708"/>
    <lineage>
        <taxon>Eukaryota</taxon>
        <taxon>Viridiplantae</taxon>
        <taxon>Streptophyta</taxon>
        <taxon>Embryophyta</taxon>
        <taxon>Tracheophyta</taxon>
        <taxon>Spermatophyta</taxon>
        <taxon>Magnoliopsida</taxon>
        <taxon>Liliopsida</taxon>
        <taxon>Poales</taxon>
        <taxon>Poaceae</taxon>
        <taxon>PACMAD clade</taxon>
        <taxon>Arundinoideae</taxon>
        <taxon>Arundineae</taxon>
        <taxon>Arundo</taxon>
    </lineage>
</organism>
<protein>
    <submittedName>
        <fullName evidence="1">Uncharacterized protein</fullName>
    </submittedName>
</protein>
<dbReference type="AlphaFoldDB" id="A0A0A8XSB6"/>
<evidence type="ECO:0000313" key="1">
    <source>
        <dbReference type="EMBL" id="JAD16874.1"/>
    </source>
</evidence>
<proteinExistence type="predicted"/>
<reference evidence="1" key="1">
    <citation type="submission" date="2014-09" db="EMBL/GenBank/DDBJ databases">
        <authorList>
            <person name="Magalhaes I.L.F."/>
            <person name="Oliveira U."/>
            <person name="Santos F.R."/>
            <person name="Vidigal T.H.D.A."/>
            <person name="Brescovit A.D."/>
            <person name="Santos A.J."/>
        </authorList>
    </citation>
    <scope>NUCLEOTIDE SEQUENCE</scope>
    <source>
        <tissue evidence="1">Shoot tissue taken approximately 20 cm above the soil surface</tissue>
    </source>
</reference>
<accession>A0A0A8XSB6</accession>
<dbReference type="EMBL" id="GBRH01281021">
    <property type="protein sequence ID" value="JAD16874.1"/>
    <property type="molecule type" value="Transcribed_RNA"/>
</dbReference>
<reference evidence="1" key="2">
    <citation type="journal article" date="2015" name="Data Brief">
        <title>Shoot transcriptome of the giant reed, Arundo donax.</title>
        <authorList>
            <person name="Barrero R.A."/>
            <person name="Guerrero F.D."/>
            <person name="Moolhuijzen P."/>
            <person name="Goolsby J.A."/>
            <person name="Tidwell J."/>
            <person name="Bellgard S.E."/>
            <person name="Bellgard M.I."/>
        </authorList>
    </citation>
    <scope>NUCLEOTIDE SEQUENCE</scope>
    <source>
        <tissue evidence="1">Shoot tissue taken approximately 20 cm above the soil surface</tissue>
    </source>
</reference>
<sequence>MHVFFRNSPRAVWLWLNLLNSFSTFKSLYLLTGGSLEVLQ</sequence>
<name>A0A0A8XSB6_ARUDO</name>